<keyword evidence="3" id="KW-1185">Reference proteome</keyword>
<accession>A0A545UAD7</accession>
<dbReference type="EMBL" id="VIKS01000010">
    <property type="protein sequence ID" value="TQV86409.1"/>
    <property type="molecule type" value="Genomic_DNA"/>
</dbReference>
<evidence type="ECO:0000313" key="3">
    <source>
        <dbReference type="Proteomes" id="UP000315439"/>
    </source>
</evidence>
<evidence type="ECO:0000313" key="2">
    <source>
        <dbReference type="EMBL" id="TQV86409.1"/>
    </source>
</evidence>
<sequence>MSELKKLHHSFIDYLFDKESDISDFICDKNGANKNDRLNIYRFAFKKRLRDVIDNDHPVLGQYLGDELFDLLVEKYIVLHPSRHVSLRHYCDDLPQFLSKQAPFSEHPILAEIALFERLLMFAFDASKSERLTIESLQIITPEHWPAIKLRFHPSMQLLNAEWNSVESWQAIKSERSPEPATQQGERYWVIWRNQENLTEYRSLSFPEWSTLQNFLRGSCFSEVCEPLLEWYNEQRAPYQVVDYLRQWFNDKLITKIEA</sequence>
<name>A0A545UAD7_9GAMM</name>
<comment type="caution">
    <text evidence="2">The sequence shown here is derived from an EMBL/GenBank/DDBJ whole genome shotgun (WGS) entry which is preliminary data.</text>
</comment>
<proteinExistence type="predicted"/>
<dbReference type="InterPro" id="IPR044922">
    <property type="entry name" value="DUF2063_N_sf"/>
</dbReference>
<dbReference type="Gene3D" id="1.10.150.690">
    <property type="entry name" value="DUF2063"/>
    <property type="match status" value="1"/>
</dbReference>
<gene>
    <name evidence="2" type="ORF">FLL46_15940</name>
</gene>
<protein>
    <submittedName>
        <fullName evidence="2">DUF2063 domain-containing protein</fullName>
    </submittedName>
</protein>
<feature type="domain" description="Putative DNA-binding" evidence="1">
    <location>
        <begin position="8"/>
        <end position="98"/>
    </location>
</feature>
<dbReference type="Pfam" id="PF09836">
    <property type="entry name" value="DUF2063"/>
    <property type="match status" value="1"/>
</dbReference>
<dbReference type="Proteomes" id="UP000315439">
    <property type="component" value="Unassembled WGS sequence"/>
</dbReference>
<evidence type="ECO:0000259" key="1">
    <source>
        <dbReference type="Pfam" id="PF09836"/>
    </source>
</evidence>
<dbReference type="OrthoDB" id="343356at2"/>
<reference evidence="2 3" key="1">
    <citation type="submission" date="2019-07" db="EMBL/GenBank/DDBJ databases">
        <title>Draft genome for Aliikangiella sp. M105.</title>
        <authorList>
            <person name="Wang G."/>
        </authorList>
    </citation>
    <scope>NUCLEOTIDE SEQUENCE [LARGE SCALE GENOMIC DNA]</scope>
    <source>
        <strain evidence="2 3">M105</strain>
    </source>
</reference>
<dbReference type="AlphaFoldDB" id="A0A545UAD7"/>
<dbReference type="RefSeq" id="WP_142932332.1">
    <property type="nucleotide sequence ID" value="NZ_ML660166.1"/>
</dbReference>
<dbReference type="InterPro" id="IPR018640">
    <property type="entry name" value="DUF2063"/>
</dbReference>
<organism evidence="2 3">
    <name type="scientific">Aliikangiella coralliicola</name>
    <dbReference type="NCBI Taxonomy" id="2592383"/>
    <lineage>
        <taxon>Bacteria</taxon>
        <taxon>Pseudomonadati</taxon>
        <taxon>Pseudomonadota</taxon>
        <taxon>Gammaproteobacteria</taxon>
        <taxon>Oceanospirillales</taxon>
        <taxon>Pleioneaceae</taxon>
        <taxon>Aliikangiella</taxon>
    </lineage>
</organism>